<dbReference type="Pfam" id="PF12146">
    <property type="entry name" value="Hydrolase_4"/>
    <property type="match status" value="1"/>
</dbReference>
<protein>
    <submittedName>
        <fullName evidence="2">Unannotated protein</fullName>
    </submittedName>
</protein>
<dbReference type="InterPro" id="IPR050471">
    <property type="entry name" value="AB_hydrolase"/>
</dbReference>
<feature type="domain" description="Serine aminopeptidase S33" evidence="1">
    <location>
        <begin position="31"/>
        <end position="248"/>
    </location>
</feature>
<organism evidence="2">
    <name type="scientific">freshwater metagenome</name>
    <dbReference type="NCBI Taxonomy" id="449393"/>
    <lineage>
        <taxon>unclassified sequences</taxon>
        <taxon>metagenomes</taxon>
        <taxon>ecological metagenomes</taxon>
    </lineage>
</organism>
<accession>A0A6J7LHF7</accession>
<dbReference type="InterPro" id="IPR029058">
    <property type="entry name" value="AB_hydrolase_fold"/>
</dbReference>
<dbReference type="InterPro" id="IPR022742">
    <property type="entry name" value="Hydrolase_4"/>
</dbReference>
<dbReference type="PANTHER" id="PTHR43433">
    <property type="entry name" value="HYDROLASE, ALPHA/BETA FOLD FAMILY PROTEIN"/>
    <property type="match status" value="1"/>
</dbReference>
<dbReference type="PRINTS" id="PR00111">
    <property type="entry name" value="ABHYDROLASE"/>
</dbReference>
<dbReference type="AlphaFoldDB" id="A0A6J7LHF7"/>
<evidence type="ECO:0000259" key="1">
    <source>
        <dbReference type="Pfam" id="PF12146"/>
    </source>
</evidence>
<dbReference type="PANTHER" id="PTHR43433:SF5">
    <property type="entry name" value="AB HYDROLASE-1 DOMAIN-CONTAINING PROTEIN"/>
    <property type="match status" value="1"/>
</dbReference>
<gene>
    <name evidence="2" type="ORF">UFOPK3889_00285</name>
</gene>
<dbReference type="SUPFAM" id="SSF53474">
    <property type="entry name" value="alpha/beta-Hydrolases"/>
    <property type="match status" value="1"/>
</dbReference>
<reference evidence="2" key="1">
    <citation type="submission" date="2020-05" db="EMBL/GenBank/DDBJ databases">
        <authorList>
            <person name="Chiriac C."/>
            <person name="Salcher M."/>
            <person name="Ghai R."/>
            <person name="Kavagutti S V."/>
        </authorList>
    </citation>
    <scope>NUCLEOTIDE SEQUENCE</scope>
</reference>
<proteinExistence type="predicted"/>
<evidence type="ECO:0000313" key="2">
    <source>
        <dbReference type="EMBL" id="CAB4968000.1"/>
    </source>
</evidence>
<sequence>MITSGHTDVMPTFLVGDCSVYYEVLGTGQRMIFLNGSGSNIEAVRPLIGILGKYGEVAIHDQRGLGKSSVPNGPYTMAQYANDALALADHLEWETFAVCGMSFGGMVAQELAVTAPQRVERLALLCTSAGGAGGSSYPLHELENLSFDQRQEIYPRLLDERFTDEWFESHPNDRVYGKIAERTIDAEKRRGEILQLEARRNHDVWDRLHRITCATLVASGKFDGIAPPANGQSIASRIAGANFQEYEGGHLFIVQDKRVLVDLIEFIFHSERGDS</sequence>
<dbReference type="Gene3D" id="3.40.50.1820">
    <property type="entry name" value="alpha/beta hydrolase"/>
    <property type="match status" value="1"/>
</dbReference>
<dbReference type="EMBL" id="CAFBNZ010000032">
    <property type="protein sequence ID" value="CAB4968000.1"/>
    <property type="molecule type" value="Genomic_DNA"/>
</dbReference>
<dbReference type="InterPro" id="IPR000073">
    <property type="entry name" value="AB_hydrolase_1"/>
</dbReference>
<name>A0A6J7LHF7_9ZZZZ</name>